<sequence>MMLLRIPTSTQDVFPLLQLPLLAREQVFGMMTPFELIDLSMTSSKAKSAVIFFSKIKPRFRVHLEFWGHTEIRIEGQEEEWKYIWTSHIQFRDNPIRRLIYSEKPFEDCMKWYEDIKGVIGGRIFSLKILGTNTSKTNWLRSQQESIDNVKLWFCFPNHVKYFLETIRVTGVLHIEVRSMTDSLSEIPDGPYILLIKYPFLCYEQLISIKSSKILLRNSRLKNQEINGFLKSWMTCESHLNLKLFGINVSGPGAVNEILDLPCEMTTDPNILTKFEEYPFYTKVTRGFKIERCDGRMATACVVYQEILELPEEHALCLIVH</sequence>
<dbReference type="Pfam" id="PF07735">
    <property type="entry name" value="FBA_2"/>
    <property type="match status" value="1"/>
</dbReference>
<proteinExistence type="predicted"/>
<evidence type="ECO:0000313" key="2">
    <source>
        <dbReference type="Proteomes" id="UP000095282"/>
    </source>
</evidence>
<name>A0A1I7TUK1_9PELO</name>
<dbReference type="InterPro" id="IPR012885">
    <property type="entry name" value="F-box_Sdz-33"/>
</dbReference>
<keyword evidence="2" id="KW-1185">Reference proteome</keyword>
<accession>A0A1I7TUK1</accession>
<protein>
    <submittedName>
        <fullName evidence="3">FBA_2 domain-containing protein</fullName>
    </submittedName>
</protein>
<evidence type="ECO:0000313" key="3">
    <source>
        <dbReference type="WBParaSite" id="Csp11.Scaffold629.g11933.t1"/>
    </source>
</evidence>
<dbReference type="PANTHER" id="PTHR21503">
    <property type="entry name" value="F-BOX-CONTAINING HYPOTHETICAL PROTEIN C.ELEGANS"/>
    <property type="match status" value="1"/>
</dbReference>
<dbReference type="Proteomes" id="UP000095282">
    <property type="component" value="Unplaced"/>
</dbReference>
<evidence type="ECO:0000259" key="1">
    <source>
        <dbReference type="Pfam" id="PF07735"/>
    </source>
</evidence>
<organism evidence="2 3">
    <name type="scientific">Caenorhabditis tropicalis</name>
    <dbReference type="NCBI Taxonomy" id="1561998"/>
    <lineage>
        <taxon>Eukaryota</taxon>
        <taxon>Metazoa</taxon>
        <taxon>Ecdysozoa</taxon>
        <taxon>Nematoda</taxon>
        <taxon>Chromadorea</taxon>
        <taxon>Rhabditida</taxon>
        <taxon>Rhabditina</taxon>
        <taxon>Rhabditomorpha</taxon>
        <taxon>Rhabditoidea</taxon>
        <taxon>Rhabditidae</taxon>
        <taxon>Peloderinae</taxon>
        <taxon>Caenorhabditis</taxon>
    </lineage>
</organism>
<dbReference type="WBParaSite" id="Csp11.Scaffold629.g11933.t1">
    <property type="protein sequence ID" value="Csp11.Scaffold629.g11933.t1"/>
    <property type="gene ID" value="Csp11.Scaffold629.g11933"/>
</dbReference>
<reference evidence="3" key="1">
    <citation type="submission" date="2016-11" db="UniProtKB">
        <authorList>
            <consortium name="WormBaseParasite"/>
        </authorList>
    </citation>
    <scope>IDENTIFICATION</scope>
</reference>
<feature type="domain" description="Sdz-33 F-box" evidence="1">
    <location>
        <begin position="201"/>
        <end position="245"/>
    </location>
</feature>
<dbReference type="AlphaFoldDB" id="A0A1I7TUK1"/>